<dbReference type="Proteomes" id="UP001152523">
    <property type="component" value="Unassembled WGS sequence"/>
</dbReference>
<reference evidence="5" key="1">
    <citation type="submission" date="2022-07" db="EMBL/GenBank/DDBJ databases">
        <authorList>
            <person name="Macas J."/>
            <person name="Novak P."/>
            <person name="Neumann P."/>
        </authorList>
    </citation>
    <scope>NUCLEOTIDE SEQUENCE</scope>
</reference>
<dbReference type="PANTHER" id="PTHR33018:SF31">
    <property type="entry name" value="TRANSPOSASE, PTTA_EN_SPM, PLANT"/>
    <property type="match status" value="1"/>
</dbReference>
<organism evidence="5 6">
    <name type="scientific">Cuscuta epithymum</name>
    <dbReference type="NCBI Taxonomy" id="186058"/>
    <lineage>
        <taxon>Eukaryota</taxon>
        <taxon>Viridiplantae</taxon>
        <taxon>Streptophyta</taxon>
        <taxon>Embryophyta</taxon>
        <taxon>Tracheophyta</taxon>
        <taxon>Spermatophyta</taxon>
        <taxon>Magnoliopsida</taxon>
        <taxon>eudicotyledons</taxon>
        <taxon>Gunneridae</taxon>
        <taxon>Pentapetalae</taxon>
        <taxon>asterids</taxon>
        <taxon>lamiids</taxon>
        <taxon>Solanales</taxon>
        <taxon>Convolvulaceae</taxon>
        <taxon>Cuscuteae</taxon>
        <taxon>Cuscuta</taxon>
        <taxon>Cuscuta subgen. Cuscuta</taxon>
    </lineage>
</organism>
<comment type="caution">
    <text evidence="5">The sequence shown here is derived from an EMBL/GenBank/DDBJ whole genome shotgun (WGS) entry which is preliminary data.</text>
</comment>
<dbReference type="PROSITE" id="PS50600">
    <property type="entry name" value="ULP_PROTEASE"/>
    <property type="match status" value="1"/>
</dbReference>
<keyword evidence="2" id="KW-0645">Protease</keyword>
<keyword evidence="6" id="KW-1185">Reference proteome</keyword>
<evidence type="ECO:0000259" key="4">
    <source>
        <dbReference type="PROSITE" id="PS50600"/>
    </source>
</evidence>
<gene>
    <name evidence="5" type="ORF">CEPIT_LOCUS11732</name>
</gene>
<comment type="similarity">
    <text evidence="1">Belongs to the peptidase C48 family.</text>
</comment>
<accession>A0AAV0D795</accession>
<evidence type="ECO:0000313" key="5">
    <source>
        <dbReference type="EMBL" id="CAH9091500.1"/>
    </source>
</evidence>
<name>A0AAV0D795_9ASTE</name>
<dbReference type="Pfam" id="PF02902">
    <property type="entry name" value="Peptidase_C48"/>
    <property type="match status" value="1"/>
</dbReference>
<evidence type="ECO:0000256" key="2">
    <source>
        <dbReference type="ARBA" id="ARBA00022670"/>
    </source>
</evidence>
<dbReference type="EMBL" id="CAMAPF010000069">
    <property type="protein sequence ID" value="CAH9091500.1"/>
    <property type="molecule type" value="Genomic_DNA"/>
</dbReference>
<dbReference type="PANTHER" id="PTHR33018">
    <property type="entry name" value="OS10G0338966 PROTEIN-RELATED"/>
    <property type="match status" value="1"/>
</dbReference>
<sequence length="175" mass="19727">MVEDGGYFHVQFGTSSAIPRPKRHSDDSITRRSRYIADLLGVALLGQITLIPYNSGDHWVLVAIDMEMGSIYYLDSIGAIPPDDLKIIVTQGVQIHHAAKFKDRLKVKWITVMCPKQKGSVECGYYVMKYMKDIVADVHILKNNFSAVQEYCEEDILAIREEGISYAATLMNKVL</sequence>
<dbReference type="InterPro" id="IPR003653">
    <property type="entry name" value="Peptidase_C48_C"/>
</dbReference>
<evidence type="ECO:0000256" key="1">
    <source>
        <dbReference type="ARBA" id="ARBA00005234"/>
    </source>
</evidence>
<feature type="domain" description="Ubiquitin-like protease family profile" evidence="4">
    <location>
        <begin position="1"/>
        <end position="134"/>
    </location>
</feature>
<evidence type="ECO:0000256" key="3">
    <source>
        <dbReference type="ARBA" id="ARBA00022801"/>
    </source>
</evidence>
<dbReference type="InterPro" id="IPR038765">
    <property type="entry name" value="Papain-like_cys_pep_sf"/>
</dbReference>
<keyword evidence="3" id="KW-0378">Hydrolase</keyword>
<dbReference type="GO" id="GO:0006508">
    <property type="term" value="P:proteolysis"/>
    <property type="evidence" value="ECO:0007669"/>
    <property type="project" value="UniProtKB-KW"/>
</dbReference>
<proteinExistence type="inferred from homology"/>
<dbReference type="GO" id="GO:0008234">
    <property type="term" value="F:cysteine-type peptidase activity"/>
    <property type="evidence" value="ECO:0007669"/>
    <property type="project" value="InterPro"/>
</dbReference>
<dbReference type="SUPFAM" id="SSF54001">
    <property type="entry name" value="Cysteine proteinases"/>
    <property type="match status" value="1"/>
</dbReference>
<protein>
    <recommendedName>
        <fullName evidence="4">Ubiquitin-like protease family profile domain-containing protein</fullName>
    </recommendedName>
</protein>
<dbReference type="AlphaFoldDB" id="A0AAV0D795"/>
<dbReference type="Gene3D" id="3.40.395.10">
    <property type="entry name" value="Adenoviral Proteinase, Chain A"/>
    <property type="match status" value="1"/>
</dbReference>
<evidence type="ECO:0000313" key="6">
    <source>
        <dbReference type="Proteomes" id="UP001152523"/>
    </source>
</evidence>